<name>A0ABV3X3C8_9FIRM</name>
<reference evidence="1 2" key="1">
    <citation type="submission" date="2023-04" db="EMBL/GenBank/DDBJ databases">
        <title>Genome Sequence of Selenomonas sputigena ATCC 33150.</title>
        <authorList>
            <person name="Miller D.P."/>
            <person name="Anvari S."/>
            <person name="Polson S.W."/>
            <person name="Macdonald M."/>
            <person name="Mcdowell J.V."/>
        </authorList>
    </citation>
    <scope>NUCLEOTIDE SEQUENCE [LARGE SCALE GENOMIC DNA]</scope>
    <source>
        <strain evidence="1 2">ATCC 33150</strain>
    </source>
</reference>
<dbReference type="Proteomes" id="UP001559623">
    <property type="component" value="Unassembled WGS sequence"/>
</dbReference>
<dbReference type="RefSeq" id="WP_368846426.1">
    <property type="nucleotide sequence ID" value="NZ_CP194411.1"/>
</dbReference>
<evidence type="ECO:0000313" key="2">
    <source>
        <dbReference type="Proteomes" id="UP001559623"/>
    </source>
</evidence>
<accession>A0ABV3X3C8</accession>
<gene>
    <name evidence="1" type="ORF">QCO44_03440</name>
</gene>
<comment type="caution">
    <text evidence="1">The sequence shown here is derived from an EMBL/GenBank/DDBJ whole genome shotgun (WGS) entry which is preliminary data.</text>
</comment>
<keyword evidence="2" id="KW-1185">Reference proteome</keyword>
<evidence type="ECO:0000313" key="1">
    <source>
        <dbReference type="EMBL" id="MEX5284696.1"/>
    </source>
</evidence>
<protein>
    <submittedName>
        <fullName evidence="1">Uncharacterized protein</fullName>
    </submittedName>
</protein>
<organism evidence="1 2">
    <name type="scientific">Selenomonas sputigena</name>
    <dbReference type="NCBI Taxonomy" id="69823"/>
    <lineage>
        <taxon>Bacteria</taxon>
        <taxon>Bacillati</taxon>
        <taxon>Bacillota</taxon>
        <taxon>Negativicutes</taxon>
        <taxon>Selenomonadales</taxon>
        <taxon>Selenomonadaceae</taxon>
        <taxon>Selenomonas</taxon>
    </lineage>
</organism>
<sequence length="102" mass="11712">MGKIPKGLSDKDMFRGYEEKATLEDRFLQAEAEEEKKRRHALREKEDGLSRAALTPDLLDKLGKELLQLKLDLFAAGIKDYRLEVKRVDDAVVLTPRETKGR</sequence>
<proteinExistence type="predicted"/>
<dbReference type="EMBL" id="JARVLH010000002">
    <property type="protein sequence ID" value="MEX5284696.1"/>
    <property type="molecule type" value="Genomic_DNA"/>
</dbReference>